<proteinExistence type="predicted"/>
<accession>A0A9Q0G7B0</accession>
<dbReference type="Proteomes" id="UP001141552">
    <property type="component" value="Unassembled WGS sequence"/>
</dbReference>
<comment type="caution">
    <text evidence="1">The sequence shown here is derived from an EMBL/GenBank/DDBJ whole genome shotgun (WGS) entry which is preliminary data.</text>
</comment>
<evidence type="ECO:0000313" key="2">
    <source>
        <dbReference type="Proteomes" id="UP001141552"/>
    </source>
</evidence>
<reference evidence="1" key="2">
    <citation type="journal article" date="2023" name="Plants (Basel)">
        <title>Annotation of the Turnera subulata (Passifloraceae) Draft Genome Reveals the S-Locus Evolved after the Divergence of Turneroideae from Passifloroideae in a Stepwise Manner.</title>
        <authorList>
            <person name="Henning P.M."/>
            <person name="Roalson E.H."/>
            <person name="Mir W."/>
            <person name="McCubbin A.G."/>
            <person name="Shore J.S."/>
        </authorList>
    </citation>
    <scope>NUCLEOTIDE SEQUENCE</scope>
    <source>
        <strain evidence="1">F60SS</strain>
    </source>
</reference>
<evidence type="ECO:0000313" key="1">
    <source>
        <dbReference type="EMBL" id="KAJ4843740.1"/>
    </source>
</evidence>
<organism evidence="1 2">
    <name type="scientific">Turnera subulata</name>
    <dbReference type="NCBI Taxonomy" id="218843"/>
    <lineage>
        <taxon>Eukaryota</taxon>
        <taxon>Viridiplantae</taxon>
        <taxon>Streptophyta</taxon>
        <taxon>Embryophyta</taxon>
        <taxon>Tracheophyta</taxon>
        <taxon>Spermatophyta</taxon>
        <taxon>Magnoliopsida</taxon>
        <taxon>eudicotyledons</taxon>
        <taxon>Gunneridae</taxon>
        <taxon>Pentapetalae</taxon>
        <taxon>rosids</taxon>
        <taxon>fabids</taxon>
        <taxon>Malpighiales</taxon>
        <taxon>Passifloraceae</taxon>
        <taxon>Turnera</taxon>
    </lineage>
</organism>
<reference evidence="1" key="1">
    <citation type="submission" date="2022-02" db="EMBL/GenBank/DDBJ databases">
        <authorList>
            <person name="Henning P.M."/>
            <person name="McCubbin A.G."/>
            <person name="Shore J.S."/>
        </authorList>
    </citation>
    <scope>NUCLEOTIDE SEQUENCE</scope>
    <source>
        <strain evidence="1">F60SS</strain>
        <tissue evidence="1">Leaves</tissue>
    </source>
</reference>
<protein>
    <submittedName>
        <fullName evidence="1">Uncharacterized protein</fullName>
    </submittedName>
</protein>
<name>A0A9Q0G7B0_9ROSI</name>
<gene>
    <name evidence="1" type="ORF">Tsubulata_050787</name>
</gene>
<sequence length="37" mass="4043">MMRRKNCLPPADVGEQIASVLLQEIEHGGVVDVLKVP</sequence>
<dbReference type="EMBL" id="JAKUCV010002159">
    <property type="protein sequence ID" value="KAJ4843740.1"/>
    <property type="molecule type" value="Genomic_DNA"/>
</dbReference>
<keyword evidence="2" id="KW-1185">Reference proteome</keyword>
<feature type="non-terminal residue" evidence="1">
    <location>
        <position position="37"/>
    </location>
</feature>
<dbReference type="AlphaFoldDB" id="A0A9Q0G7B0"/>